<feature type="transmembrane region" description="Helical" evidence="8">
    <location>
        <begin position="295"/>
        <end position="318"/>
    </location>
</feature>
<keyword evidence="6 7" id="KW-0472">Membrane</keyword>
<dbReference type="Pfam" id="PF02133">
    <property type="entry name" value="Transp_cyt_pur"/>
    <property type="match status" value="1"/>
</dbReference>
<feature type="transmembrane region" description="Helical" evidence="8">
    <location>
        <begin position="71"/>
        <end position="101"/>
    </location>
</feature>
<dbReference type="Gene3D" id="1.10.4160.10">
    <property type="entry name" value="Hydantoin permease"/>
    <property type="match status" value="1"/>
</dbReference>
<feature type="transmembrane region" description="Helical" evidence="8">
    <location>
        <begin position="339"/>
        <end position="361"/>
    </location>
</feature>
<dbReference type="PANTHER" id="PTHR30569">
    <property type="entry name" value="CYTOSINE TRANSPORTER CODB"/>
    <property type="match status" value="1"/>
</dbReference>
<sequence length="471" mass="51949">MDRNVRKSHDLEDLSKKYRQPKNVEQYGIEQVPEAERTVKWYDIFFMVVNFLMNPGMILIGGMAVASGLSFWAAIASVVLGIAVAFVAYLIMATIGVDYGVSGAVATRMVYGVRGSKYTVSLFRAITAIYWFSIQTIVGAAAIAVVINKLFQAEVSVVAVSLIFAIFQIVIATFGYNWLKFLSRIALPIKLIGLIFICYMFMTHDDPNYAIPKVFGYEGTVGWGWGVFIVSLNSLTAIWLSMTTDAADFCRYSRTRVDMWIGTMAAACIGTFTSAFVGAYSAAATLGQVPNGLEGAATIASSGFALFMILLVVVLDNWTINVLNIYTGSLSVVNMVPKLGRFWATLLVSVIGVGLSIFPGMLNKLQDTMTVSGIFYAPLAAILITDYVFVKKGLLLVDQLFKENGIYRYSNGWNIPALIWTIIGFVIYQFTPPEYFQSVVCLVLTGFGYYFHQKLNGQVQKQREMLAKISA</sequence>
<evidence type="ECO:0000256" key="7">
    <source>
        <dbReference type="PIRNR" id="PIRNR002744"/>
    </source>
</evidence>
<feature type="transmembrane region" description="Helical" evidence="8">
    <location>
        <begin position="260"/>
        <end position="283"/>
    </location>
</feature>
<dbReference type="PANTHER" id="PTHR30569:SF0">
    <property type="entry name" value="CYTOSINE PERMEASE"/>
    <property type="match status" value="1"/>
</dbReference>
<feature type="transmembrane region" description="Helical" evidence="8">
    <location>
        <begin position="411"/>
        <end position="429"/>
    </location>
</feature>
<dbReference type="EMBL" id="LJJB01000007">
    <property type="protein sequence ID" value="KQL49986.1"/>
    <property type="molecule type" value="Genomic_DNA"/>
</dbReference>
<dbReference type="Proteomes" id="UP000051063">
    <property type="component" value="Unassembled WGS sequence"/>
</dbReference>
<reference evidence="9 10" key="1">
    <citation type="submission" date="2015-09" db="EMBL/GenBank/DDBJ databases">
        <title>Genome sequencing project for genomic taxonomy and phylogenomics of Bacillus-like bacteria.</title>
        <authorList>
            <person name="Liu B."/>
            <person name="Wang J."/>
            <person name="Zhu Y."/>
            <person name="Liu G."/>
            <person name="Chen Q."/>
            <person name="Chen Z."/>
            <person name="Lan J."/>
            <person name="Che J."/>
            <person name="Ge C."/>
            <person name="Shi H."/>
            <person name="Pan Z."/>
            <person name="Liu X."/>
        </authorList>
    </citation>
    <scope>NUCLEOTIDE SEQUENCE [LARGE SCALE GENOMIC DNA]</scope>
    <source>
        <strain evidence="9 10">DSM 8552</strain>
    </source>
</reference>
<feature type="transmembrane region" description="Helical" evidence="8">
    <location>
        <begin position="153"/>
        <end position="174"/>
    </location>
</feature>
<evidence type="ECO:0000313" key="9">
    <source>
        <dbReference type="EMBL" id="KQL49986.1"/>
    </source>
</evidence>
<evidence type="ECO:0008006" key="11">
    <source>
        <dbReference type="Google" id="ProtNLM"/>
    </source>
</evidence>
<gene>
    <name evidence="9" type="ORF">AN963_10000</name>
</gene>
<dbReference type="PIRSF" id="PIRSF002744">
    <property type="entry name" value="Pur-cyt_permease"/>
    <property type="match status" value="1"/>
</dbReference>
<dbReference type="InterPro" id="IPR001248">
    <property type="entry name" value="Pur-cyt_permease"/>
</dbReference>
<feature type="transmembrane region" description="Helical" evidence="8">
    <location>
        <begin position="181"/>
        <end position="202"/>
    </location>
</feature>
<evidence type="ECO:0000256" key="1">
    <source>
        <dbReference type="ARBA" id="ARBA00004141"/>
    </source>
</evidence>
<comment type="similarity">
    <text evidence="2 7">Belongs to the purine-cytosine permease (2.A.39) family.</text>
</comment>
<keyword evidence="3 7" id="KW-0813">Transport</keyword>
<evidence type="ECO:0000256" key="3">
    <source>
        <dbReference type="ARBA" id="ARBA00022448"/>
    </source>
</evidence>
<comment type="subcellular location">
    <subcellularLocation>
        <location evidence="1">Membrane</location>
        <topology evidence="1">Multi-pass membrane protein</topology>
    </subcellularLocation>
</comment>
<accession>A0ABR5NEL5</accession>
<proteinExistence type="inferred from homology"/>
<evidence type="ECO:0000256" key="8">
    <source>
        <dbReference type="SAM" id="Phobius"/>
    </source>
</evidence>
<evidence type="ECO:0000256" key="4">
    <source>
        <dbReference type="ARBA" id="ARBA00022692"/>
    </source>
</evidence>
<feature type="transmembrane region" description="Helical" evidence="8">
    <location>
        <begin position="373"/>
        <end position="390"/>
    </location>
</feature>
<keyword evidence="4 8" id="KW-0812">Transmembrane</keyword>
<evidence type="ECO:0000256" key="2">
    <source>
        <dbReference type="ARBA" id="ARBA00008974"/>
    </source>
</evidence>
<evidence type="ECO:0000256" key="6">
    <source>
        <dbReference type="ARBA" id="ARBA00023136"/>
    </source>
</evidence>
<feature type="transmembrane region" description="Helical" evidence="8">
    <location>
        <begin position="435"/>
        <end position="452"/>
    </location>
</feature>
<dbReference type="InterPro" id="IPR026030">
    <property type="entry name" value="Pur-cyt_permease_Fcy2/21/22"/>
</dbReference>
<keyword evidence="10" id="KW-1185">Reference proteome</keyword>
<protein>
    <recommendedName>
        <fullName evidence="11">Allantoin permease</fullName>
    </recommendedName>
</protein>
<organism evidence="9 10">
    <name type="scientific">Brevibacillus choshinensis</name>
    <dbReference type="NCBI Taxonomy" id="54911"/>
    <lineage>
        <taxon>Bacteria</taxon>
        <taxon>Bacillati</taxon>
        <taxon>Bacillota</taxon>
        <taxon>Bacilli</taxon>
        <taxon>Bacillales</taxon>
        <taxon>Paenibacillaceae</taxon>
        <taxon>Brevibacillus</taxon>
    </lineage>
</organism>
<dbReference type="InterPro" id="IPR030191">
    <property type="entry name" value="CodB"/>
</dbReference>
<feature type="transmembrane region" description="Helical" evidence="8">
    <location>
        <begin position="222"/>
        <end position="240"/>
    </location>
</feature>
<feature type="transmembrane region" description="Helical" evidence="8">
    <location>
        <begin position="122"/>
        <end position="147"/>
    </location>
</feature>
<keyword evidence="5 8" id="KW-1133">Transmembrane helix</keyword>
<dbReference type="RefSeq" id="WP_055744321.1">
    <property type="nucleotide sequence ID" value="NZ_LJJB01000007.1"/>
</dbReference>
<feature type="transmembrane region" description="Helical" evidence="8">
    <location>
        <begin position="44"/>
        <end position="65"/>
    </location>
</feature>
<comment type="caution">
    <text evidence="9">The sequence shown here is derived from an EMBL/GenBank/DDBJ whole genome shotgun (WGS) entry which is preliminary data.</text>
</comment>
<evidence type="ECO:0000313" key="10">
    <source>
        <dbReference type="Proteomes" id="UP000051063"/>
    </source>
</evidence>
<evidence type="ECO:0000256" key="5">
    <source>
        <dbReference type="ARBA" id="ARBA00022989"/>
    </source>
</evidence>
<name>A0ABR5NEL5_BRECH</name>